<dbReference type="InterPro" id="IPR011990">
    <property type="entry name" value="TPR-like_helical_dom_sf"/>
</dbReference>
<reference evidence="2 3" key="1">
    <citation type="submission" date="2019-01" db="EMBL/GenBank/DDBJ databases">
        <title>Lujinxingia litoralis gen. nov., sp. nov. and Lujinxingia sediminis gen. nov., sp. nov., new members in the order Bradymonadales, isolated from coastal sediment.</title>
        <authorList>
            <person name="Li C.-M."/>
        </authorList>
    </citation>
    <scope>NUCLEOTIDE SEQUENCE [LARGE SCALE GENOMIC DNA]</scope>
    <source>
        <strain evidence="2 3">SEH01</strain>
    </source>
</reference>
<evidence type="ECO:0000313" key="3">
    <source>
        <dbReference type="Proteomes" id="UP000282926"/>
    </source>
</evidence>
<accession>A0ABY0CTI4</accession>
<dbReference type="SUPFAM" id="SSF48452">
    <property type="entry name" value="TPR-like"/>
    <property type="match status" value="1"/>
</dbReference>
<name>A0ABY0CTI4_9DELT</name>
<evidence type="ECO:0008006" key="4">
    <source>
        <dbReference type="Google" id="ProtNLM"/>
    </source>
</evidence>
<feature type="transmembrane region" description="Helical" evidence="1">
    <location>
        <begin position="115"/>
        <end position="139"/>
    </location>
</feature>
<proteinExistence type="predicted"/>
<dbReference type="RefSeq" id="WP_127780309.1">
    <property type="nucleotide sequence ID" value="NZ_SADD01000005.1"/>
</dbReference>
<comment type="caution">
    <text evidence="2">The sequence shown here is derived from an EMBL/GenBank/DDBJ whole genome shotgun (WGS) entry which is preliminary data.</text>
</comment>
<dbReference type="Gene3D" id="1.25.40.10">
    <property type="entry name" value="Tetratricopeptide repeat domain"/>
    <property type="match status" value="2"/>
</dbReference>
<keyword evidence="1" id="KW-0812">Transmembrane</keyword>
<dbReference type="Proteomes" id="UP000282926">
    <property type="component" value="Unassembled WGS sequence"/>
</dbReference>
<dbReference type="EMBL" id="SADD01000005">
    <property type="protein sequence ID" value="RVU44105.1"/>
    <property type="molecule type" value="Genomic_DNA"/>
</dbReference>
<feature type="transmembrane region" description="Helical" evidence="1">
    <location>
        <begin position="85"/>
        <end position="103"/>
    </location>
</feature>
<sequence length="763" mass="84690">MKTWKAITRRVAEFNLTRTYLVALGACALAAVVLSFVPLLNLVGYESAAFFGVLAGLLSTGLTVADARRFDTLDGRALDFGRLALRNLALLVAPLVILSLNGLRVPNCDWGAGLSFWGLIPVMAVLLGTASAWMAVTLLRGSRLSYVLAFGLPLLDAAGLAWHLATQPPIVGHQWFLGYFGGSIYDEALAVPLSLIAYRVLHALAIVAVVAALDARRRWQQGARAGWTAALALAAALTFAVGFASRQEAGIAIDRDHIVAELGGVIETDHFLIFYPQTRAWQSMAPLLAEDHEYRYDQLKRFFGTDPVAEHGRKVRSFVYGDRDSKGALMGGRNTMVAKLWLHDMHILWRGTGDRMLTHELAHIFTEPFGSGPLRLSMQRGVGVNMGLVEGVAFAAEWPARELDAHQASRAMRELGIAPDLGALLGASGFWTQASGRAYTLMGSFVRYLIDTYGIARFKEVYGDGDFEGAYGKGVEVLVGEWERFVDALELSEAQREVARYLYDRPSIFAKVCARTMAEWRRQAADASRDGQPAEAILLLQRVLDAQPDLLWAHLEQASALAQMGEMDEALDLLRARQKLPLSPVERAELEALMADLLWKAGLASQAAQSYASCLEVGVPVDLERSLQMRLRYARREQPRARSYLMDTPGGAMAMYRLMRWDEESPDDPGVAYLIGRRLWQSQEWGEARPWLERAYGSLGVEVLDAEAALMLGQVHYFLGRAQDAQTLFEDLSRSPLTRYREEARQWLDRLQWKRNSIENGER</sequence>
<keyword evidence="1" id="KW-0472">Membrane</keyword>
<keyword evidence="1" id="KW-1133">Transmembrane helix</keyword>
<feature type="transmembrane region" description="Helical" evidence="1">
    <location>
        <begin position="47"/>
        <end position="65"/>
    </location>
</feature>
<feature type="transmembrane region" description="Helical" evidence="1">
    <location>
        <begin position="189"/>
        <end position="213"/>
    </location>
</feature>
<evidence type="ECO:0000256" key="1">
    <source>
        <dbReference type="SAM" id="Phobius"/>
    </source>
</evidence>
<evidence type="ECO:0000313" key="2">
    <source>
        <dbReference type="EMBL" id="RVU44105.1"/>
    </source>
</evidence>
<feature type="transmembrane region" description="Helical" evidence="1">
    <location>
        <begin position="146"/>
        <end position="165"/>
    </location>
</feature>
<organism evidence="2 3">
    <name type="scientific">Lujinxingia sediminis</name>
    <dbReference type="NCBI Taxonomy" id="2480984"/>
    <lineage>
        <taxon>Bacteria</taxon>
        <taxon>Deltaproteobacteria</taxon>
        <taxon>Bradymonadales</taxon>
        <taxon>Lujinxingiaceae</taxon>
        <taxon>Lujinxingia</taxon>
    </lineage>
</organism>
<keyword evidence="3" id="KW-1185">Reference proteome</keyword>
<protein>
    <recommendedName>
        <fullName evidence="4">Tetratricopeptide repeat protein</fullName>
    </recommendedName>
</protein>
<feature type="transmembrane region" description="Helical" evidence="1">
    <location>
        <begin position="20"/>
        <end position="41"/>
    </location>
</feature>
<feature type="transmembrane region" description="Helical" evidence="1">
    <location>
        <begin position="225"/>
        <end position="245"/>
    </location>
</feature>
<gene>
    <name evidence="2" type="ORF">EA187_11180</name>
</gene>